<dbReference type="Pfam" id="PF05419">
    <property type="entry name" value="GUN4"/>
    <property type="match status" value="1"/>
</dbReference>
<dbReference type="Proteomes" id="UP000694864">
    <property type="component" value="Chromosome 5"/>
</dbReference>
<feature type="region of interest" description="Disordered" evidence="1">
    <location>
        <begin position="1"/>
        <end position="20"/>
    </location>
</feature>
<dbReference type="InterPro" id="IPR037215">
    <property type="entry name" value="GUN4-like_sf"/>
</dbReference>
<evidence type="ECO:0000313" key="3">
    <source>
        <dbReference type="Proteomes" id="UP000694864"/>
    </source>
</evidence>
<dbReference type="PANTHER" id="PTHR34800:SF1">
    <property type="entry name" value="TETRAPYRROLE-BINDING PROTEIN, CHLOROPLASTIC"/>
    <property type="match status" value="1"/>
</dbReference>
<sequence length="266" mass="29640">MATTNSLHHSSYTHHRHNLPSQSHFVPTSLSLKQPTSAATFSLICSASSSSSSSSVAVSAVSTTNASATTAETATIFDVLENHLVDQNFRQADEETRRLLIQIAGEAAVKRGYVFFSEVKSISTEDLKAIDDLWLKHSDGRFGYSVQRKIWLKVKKDFTRFFVKVEWMKLLDTEVVQYGYRAFPDEFKWELNDETPLGHLPLTNALRGTQLLKCVLSHPAFATADDDNSGETEQELNRGVAVAKEQQTETAPGGGDKRVFKTNYTF</sequence>
<organism evidence="3 4">
    <name type="scientific">Camelina sativa</name>
    <name type="common">False flax</name>
    <name type="synonym">Myagrum sativum</name>
    <dbReference type="NCBI Taxonomy" id="90675"/>
    <lineage>
        <taxon>Eukaryota</taxon>
        <taxon>Viridiplantae</taxon>
        <taxon>Streptophyta</taxon>
        <taxon>Embryophyta</taxon>
        <taxon>Tracheophyta</taxon>
        <taxon>Spermatophyta</taxon>
        <taxon>Magnoliopsida</taxon>
        <taxon>eudicotyledons</taxon>
        <taxon>Gunneridae</taxon>
        <taxon>Pentapetalae</taxon>
        <taxon>rosids</taxon>
        <taxon>malvids</taxon>
        <taxon>Brassicales</taxon>
        <taxon>Brassicaceae</taxon>
        <taxon>Camelineae</taxon>
        <taxon>Camelina</taxon>
    </lineage>
</organism>
<dbReference type="SUPFAM" id="SSF140869">
    <property type="entry name" value="GUN4-like"/>
    <property type="match status" value="1"/>
</dbReference>
<dbReference type="PANTHER" id="PTHR34800">
    <property type="entry name" value="TETRAPYRROLE-BINDING PROTEIN, CHLOROPLASTIC"/>
    <property type="match status" value="1"/>
</dbReference>
<accession>A0ABM0Z959</accession>
<dbReference type="CDD" id="cd16383">
    <property type="entry name" value="GUN4"/>
    <property type="match status" value="1"/>
</dbReference>
<gene>
    <name evidence="4" type="primary">LOC104788182</name>
</gene>
<reference evidence="3" key="1">
    <citation type="journal article" date="2014" name="Nat. Commun.">
        <title>The emerging biofuel crop Camelina sativa retains a highly undifferentiated hexaploid genome structure.</title>
        <authorList>
            <person name="Kagale S."/>
            <person name="Koh C."/>
            <person name="Nixon J."/>
            <person name="Bollina V."/>
            <person name="Clarke W.E."/>
            <person name="Tuteja R."/>
            <person name="Spillane C."/>
            <person name="Robinson S.J."/>
            <person name="Links M.G."/>
            <person name="Clarke C."/>
            <person name="Higgins E.E."/>
            <person name="Huebert T."/>
            <person name="Sharpe A.G."/>
            <person name="Parkin I.A."/>
        </authorList>
    </citation>
    <scope>NUCLEOTIDE SEQUENCE [LARGE SCALE GENOMIC DNA]</scope>
    <source>
        <strain evidence="3">cv. DH55</strain>
    </source>
</reference>
<feature type="domain" description="GUN4-like" evidence="2">
    <location>
        <begin position="73"/>
        <end position="219"/>
    </location>
</feature>
<dbReference type="GeneID" id="104788182"/>
<reference evidence="4" key="2">
    <citation type="submission" date="2025-08" db="UniProtKB">
        <authorList>
            <consortium name="RefSeq"/>
        </authorList>
    </citation>
    <scope>IDENTIFICATION</scope>
    <source>
        <tissue evidence="4">Leaf</tissue>
    </source>
</reference>
<evidence type="ECO:0000313" key="4">
    <source>
        <dbReference type="RefSeq" id="XP_010512197.1"/>
    </source>
</evidence>
<dbReference type="InterPro" id="IPR008629">
    <property type="entry name" value="GUN4-like"/>
</dbReference>
<evidence type="ECO:0000256" key="1">
    <source>
        <dbReference type="SAM" id="MobiDB-lite"/>
    </source>
</evidence>
<name>A0ABM0Z959_CAMSA</name>
<evidence type="ECO:0000259" key="2">
    <source>
        <dbReference type="Pfam" id="PF05419"/>
    </source>
</evidence>
<feature type="compositionally biased region" description="Polar residues" evidence="1">
    <location>
        <begin position="1"/>
        <end position="10"/>
    </location>
</feature>
<proteinExistence type="predicted"/>
<keyword evidence="3" id="KW-1185">Reference proteome</keyword>
<protein>
    <submittedName>
        <fullName evidence="4">Tetrapyrrole-binding protein, chloroplastic</fullName>
    </submittedName>
</protein>
<dbReference type="Gene3D" id="1.10.10.1770">
    <property type="entry name" value="Gun4-like"/>
    <property type="match status" value="1"/>
</dbReference>
<dbReference type="Gene3D" id="1.25.40.620">
    <property type="match status" value="1"/>
</dbReference>
<dbReference type="RefSeq" id="XP_010512197.1">
    <property type="nucleotide sequence ID" value="XM_010513895.2"/>
</dbReference>